<dbReference type="GO" id="GO:0031213">
    <property type="term" value="C:RSF complex"/>
    <property type="evidence" value="ECO:0007669"/>
    <property type="project" value="InterPro"/>
</dbReference>
<feature type="compositionally biased region" description="Basic and acidic residues" evidence="5">
    <location>
        <begin position="1402"/>
        <end position="1438"/>
    </location>
</feature>
<dbReference type="CDD" id="cd15543">
    <property type="entry name" value="PHD_RSF1"/>
    <property type="match status" value="1"/>
</dbReference>
<feature type="region of interest" description="Disordered" evidence="5">
    <location>
        <begin position="1178"/>
        <end position="1542"/>
    </location>
</feature>
<dbReference type="Gene3D" id="3.30.40.10">
    <property type="entry name" value="Zinc/RING finger domain, C3HC4 (zinc finger)"/>
    <property type="match status" value="1"/>
</dbReference>
<feature type="compositionally biased region" description="Basic and acidic residues" evidence="5">
    <location>
        <begin position="1962"/>
        <end position="1982"/>
    </location>
</feature>
<dbReference type="GO" id="GO:0008270">
    <property type="term" value="F:zinc ion binding"/>
    <property type="evidence" value="ECO:0007669"/>
    <property type="project" value="UniProtKB-KW"/>
</dbReference>
<feature type="compositionally biased region" description="Low complexity" evidence="5">
    <location>
        <begin position="853"/>
        <end position="864"/>
    </location>
</feature>
<protein>
    <recommendedName>
        <fullName evidence="6">PHD-type domain-containing protein</fullName>
    </recommendedName>
</protein>
<feature type="compositionally biased region" description="Basic residues" evidence="5">
    <location>
        <begin position="1279"/>
        <end position="1289"/>
    </location>
</feature>
<dbReference type="Proteomes" id="UP001329430">
    <property type="component" value="Chromosome 1"/>
</dbReference>
<feature type="compositionally biased region" description="Polar residues" evidence="5">
    <location>
        <begin position="1769"/>
        <end position="1781"/>
    </location>
</feature>
<feature type="compositionally biased region" description="Basic residues" evidence="5">
    <location>
        <begin position="1811"/>
        <end position="1824"/>
    </location>
</feature>
<feature type="compositionally biased region" description="Acidic residues" evidence="5">
    <location>
        <begin position="1849"/>
        <end position="1864"/>
    </location>
</feature>
<feature type="compositionally biased region" description="Basic residues" evidence="5">
    <location>
        <begin position="1870"/>
        <end position="1886"/>
    </location>
</feature>
<evidence type="ECO:0000256" key="2">
    <source>
        <dbReference type="ARBA" id="ARBA00022771"/>
    </source>
</evidence>
<feature type="compositionally biased region" description="Basic and acidic residues" evidence="5">
    <location>
        <begin position="567"/>
        <end position="579"/>
    </location>
</feature>
<feature type="compositionally biased region" description="Low complexity" evidence="5">
    <location>
        <begin position="492"/>
        <end position="502"/>
    </location>
</feature>
<sequence>MASDSEACCESDPNFAVICGFLEKFGVSCGLTNIDFLDLQYMLENNQEVPQQLVDLHVKLLRKARKSVSSERWERAIIKFCHSFCSQDAWEIERFGYKKARLSSKLRILKELLEIQFDYNVKFKNEVNKLSAEELRTQPLGRDQLGHIYWFQSDNSCQIRVYKEDPDEETWALVARNREGLVSLITQLNDGNTSVENEDSNSLESEKPVVDTGQTDSNSSKAEEPTEDSSSKPAKLEEPSIKPEVEDMSNTPTTPPMDVNLPVSSTAPHEPESNGDAEEIKEIEEPIESQSAINEYENTVVNLKLKVKKSMIEELNRTSTEEANKKHNVDDEQKLALNLRIKTGPDLTTTTEIKKLEVTGVKEKYIRSDSTSSCGPHRKAVDSAGFDLHTNYLKRPIHDEEDLEEPSYLKRPRLDRPTLLGNKRKKSYSDEEYDEVSDEITEPLMLVKGEGSGHSNKNENGPIISDVIEESVMYIIGEGSGVDCETGNERPQASVSDQVDSASSKEDKDNDLDTAKDGDNSSNGHIKFKVGTIVDDHSGSTVSNTVQNLRWDKGKLTESEAQAKSNNTEKEESIGKNEEATTSNKSMFFFGPGSLQVKPVISPIKKGEGSLSEGSVSATNDINFCDVPSKTDTIAKDKPRSIVGSRRKSEKPVRKICSNDVDSKEMLLTKESNCESGDVLKKESKGVELQNDNNPVITANHVPKSITSSEEKGDSSKSVDNNFVDVPINKTDCINAKSDRLGLPNAKNISTQMDKPKSKLENVLEKINMGKITKKTDGLDLSNKFKNNLMTNTDSKSVDNVTHLVQLSSNIETNDSTAINKEVSISSKNFSKEPILIITNDISGETPVSDVFNSPKKNSPSAPSKSDHIQNTTEMNHIEVAHEKASPSHEMNVNLKDELPKLEDNSIIGKPNSIDSMDLSPPPLECEVSCLESKNTKTPDLEVQLRSEVGNTNSDRKKVAAVNKSKITNDKNKKEPEKTKTKTENDAESAEANNGTVTRRITRRTRSNADKIAESSDSVSREKSPEENKSKSKQAKKKENQTFPEIDKELEALATNRELRERKVLENKDAPKPKVPKVKKGEGKKSVKAKDKKSSKVQKVKDNSVDEPANIEEIEAQILPTEIAPTKKLKLLEDGKDNLDKEINVDTEKKREQKQSNNDAVLIEPKCVQKKVSLLTDGEITEEVEKSPSSKEQSCGELDDGDSSDVVIVPDSDPLPCSEEDSKNSDPVMTLATFQIDIDETSSVVPMRVTRKRAAQQSVDTLRDSTHSQTKTVSDKKVGGKKAKLKKKRSPDQTLRRTIEDKKSKEISSSDDDRIGPPVEDDEETGKTIKERRESNRSSSPIQSSGDSRTDGNSTQRESKEKKPRQIRKTLLGLEISEETENLLKEDAPMGVRQSRRIAQLKIKEEAERRKLEELTLQEMKDEKMKKGKKDIDKDYKSEKKRRSKHVQTEDETTTGEGESDEKKKRKKKRKDRDPRKHFDVHNPWKSSSGSSSSVEEEEEEEIEEDEDHPLVLKSDHEFSPESDLEGVEVQPLKRARTARKESDAEEEIDDCPCQKCGQSDHPEWILLCDSCDSGWHCSCLRPALLVIPEGDWFCPPCQHATLVKKLETQLVDYDKRINKKVMETRRKERLAYVGISLDNVLPSKESDDHRSKVRYVKESKYDDDDGSEDSESDDSDSDSGSGSSSESDSEPIYQLRKRRQAHSYRFNDYDDLINSAIQDELDAVKGAGNQGRGKDISTIVNAEKQDAEARLKDESAGIDPVNPDDQPTDLTMKSNPTENLNPIIELPPVVPPNYDKRPDDEESDEEIIRPVRRIISKKKHRKLNSLDVSSGDDAESDEDFKGSSTSGSDEEEDDYAGSESSEDLEVRKPKSHKGGPIRRSTRARTSRYDRDFINDDSDSDGTSPRRKKNRFGWDETESEESDRSWGRRKRRAATVRSRKKPSDKVKRSKKKKKDGEESDPEVFKKRPNIKFDTENDKEIGRRTRGKKINYLEALGSDSDDDGRRKPPRIEESDDEYAVHEDEELQQRLQNENDSDESGVENVLRDLPLPLNPRPKPKGRGKAGLKIPRKPKDPNLDLFPPMIGDLPPTSTMPTEMPVLQQALESQPLMPPQIIPPPLIMDPMLLHDPESQDLDDEPNPIEQINKNVEQMNEQEMEKMMEEEDYANRQLQLVALQIEKEKKRKEREVQRLEKLMQMEPKIPKKRGRKPKNQMLNASTNLMKPFTDPGMLMSNNAELSEPPGISLPMFSELAPTSLNVDGSPKKRRGRGKGKKTLAAEAAAAAASNKNIDMEIGLECPTSSGSNTVSPAPDSPLHGSKLGIAAPPQPFSQSQPAPSVITRMLQSQPGQTNFSASNVSKYFGAHGDPQLGPYHPGGAGPRGPYQQQSPVIPHFPVIRSGPPPLRLHSPGAPNLPPMYHPHRPMDPSPSGGGPVNITNTNRDRQSPAVVSPSSQSPLSKGDPTPPPYTRPPVGHFSPVSSSTTSGTRPLPIISSHLQQHRPSNLSQFHAALPPNYHYGSYPPPPPLTPDEGQSSPSYSAPPYPEQYPEGGPPIQVTEPSTAPVTITAGVVGKPFDEGEEGGEFVGLVSYFSSQREDDLDT</sequence>
<keyword evidence="2 4" id="KW-0863">Zinc-finger</keyword>
<feature type="compositionally biased region" description="Basic residues" evidence="5">
    <location>
        <begin position="2055"/>
        <end position="2069"/>
    </location>
</feature>
<comment type="caution">
    <text evidence="7">The sequence shown here is derived from an EMBL/GenBank/DDBJ whole genome shotgun (WGS) entry which is preliminary data.</text>
</comment>
<feature type="compositionally biased region" description="Basic and acidic residues" evidence="5">
    <location>
        <begin position="503"/>
        <end position="519"/>
    </location>
</feature>
<evidence type="ECO:0000313" key="7">
    <source>
        <dbReference type="EMBL" id="KAK5650806.1"/>
    </source>
</evidence>
<keyword evidence="1" id="KW-0479">Metal-binding</keyword>
<dbReference type="PROSITE" id="PS50016">
    <property type="entry name" value="ZF_PHD_2"/>
    <property type="match status" value="1"/>
</dbReference>
<dbReference type="SMART" id="SM00249">
    <property type="entry name" value="PHD"/>
    <property type="match status" value="1"/>
</dbReference>
<feature type="region of interest" description="Disordered" evidence="5">
    <location>
        <begin position="189"/>
        <end position="278"/>
    </location>
</feature>
<feature type="compositionally biased region" description="Acidic residues" evidence="5">
    <location>
        <begin position="1662"/>
        <end position="1678"/>
    </location>
</feature>
<dbReference type="EMBL" id="JAVRBK010000001">
    <property type="protein sequence ID" value="KAK5650806.1"/>
    <property type="molecule type" value="Genomic_DNA"/>
</dbReference>
<feature type="compositionally biased region" description="Low complexity" evidence="5">
    <location>
        <begin position="2542"/>
        <end position="2551"/>
    </location>
</feature>
<feature type="compositionally biased region" description="Polar residues" evidence="5">
    <location>
        <begin position="2297"/>
        <end position="2306"/>
    </location>
</feature>
<evidence type="ECO:0000259" key="6">
    <source>
        <dbReference type="PROSITE" id="PS50016"/>
    </source>
</evidence>
<evidence type="ECO:0000313" key="8">
    <source>
        <dbReference type="Proteomes" id="UP001329430"/>
    </source>
</evidence>
<proteinExistence type="predicted"/>
<name>A0AAN7VVS5_9COLE</name>
<accession>A0AAN7VVS5</accession>
<feature type="compositionally biased region" description="Polar residues" evidence="5">
    <location>
        <begin position="2491"/>
        <end position="2503"/>
    </location>
</feature>
<dbReference type="InterPro" id="IPR011011">
    <property type="entry name" value="Znf_FYVE_PHD"/>
</dbReference>
<dbReference type="SUPFAM" id="SSF57903">
    <property type="entry name" value="FYVE/PHD zinc finger"/>
    <property type="match status" value="1"/>
</dbReference>
<feature type="region of interest" description="Disordered" evidence="5">
    <location>
        <begin position="2108"/>
        <end position="2139"/>
    </location>
</feature>
<feature type="region of interest" description="Disordered" evidence="5">
    <location>
        <begin position="553"/>
        <end position="580"/>
    </location>
</feature>
<feature type="compositionally biased region" description="Low complexity" evidence="5">
    <location>
        <begin position="1204"/>
        <end position="1216"/>
    </location>
</feature>
<reference evidence="7 8" key="1">
    <citation type="journal article" date="2024" name="Insects">
        <title>An Improved Chromosome-Level Genome Assembly of the Firefly Pyrocoelia pectoralis.</title>
        <authorList>
            <person name="Fu X."/>
            <person name="Meyer-Rochow V.B."/>
            <person name="Ballantyne L."/>
            <person name="Zhu X."/>
        </authorList>
    </citation>
    <scope>NUCLEOTIDE SEQUENCE [LARGE SCALE GENOMIC DNA]</scope>
    <source>
        <strain evidence="7">XCY_ONT2</strain>
    </source>
</reference>
<feature type="compositionally biased region" description="Basic and acidic residues" evidence="5">
    <location>
        <begin position="1290"/>
        <end position="1315"/>
    </location>
</feature>
<evidence type="ECO:0000256" key="5">
    <source>
        <dbReference type="SAM" id="MobiDB-lite"/>
    </source>
</evidence>
<dbReference type="PANTHER" id="PTHR14296">
    <property type="entry name" value="REMODELING AND SPACING FACTOR 1"/>
    <property type="match status" value="1"/>
</dbReference>
<feature type="region of interest" description="Disordered" evidence="5">
    <location>
        <begin position="847"/>
        <end position="869"/>
    </location>
</feature>
<evidence type="ECO:0000256" key="1">
    <source>
        <dbReference type="ARBA" id="ARBA00022723"/>
    </source>
</evidence>
<feature type="compositionally biased region" description="Acidic residues" evidence="5">
    <location>
        <begin position="1495"/>
        <end position="1508"/>
    </location>
</feature>
<feature type="compositionally biased region" description="Basic and acidic residues" evidence="5">
    <location>
        <begin position="967"/>
        <end position="985"/>
    </location>
</feature>
<keyword evidence="8" id="KW-1185">Reference proteome</keyword>
<feature type="compositionally biased region" description="Basic and acidic residues" evidence="5">
    <location>
        <begin position="1325"/>
        <end position="1336"/>
    </location>
</feature>
<feature type="compositionally biased region" description="Low complexity" evidence="5">
    <location>
        <begin position="2442"/>
        <end position="2455"/>
    </location>
</feature>
<evidence type="ECO:0000256" key="3">
    <source>
        <dbReference type="ARBA" id="ARBA00022833"/>
    </source>
</evidence>
<feature type="compositionally biased region" description="Basic and acidic residues" evidence="5">
    <location>
        <begin position="234"/>
        <end position="245"/>
    </location>
</feature>
<evidence type="ECO:0000256" key="4">
    <source>
        <dbReference type="PROSITE-ProRule" id="PRU00146"/>
    </source>
</evidence>
<organism evidence="7 8">
    <name type="scientific">Pyrocoelia pectoralis</name>
    <dbReference type="NCBI Taxonomy" id="417401"/>
    <lineage>
        <taxon>Eukaryota</taxon>
        <taxon>Metazoa</taxon>
        <taxon>Ecdysozoa</taxon>
        <taxon>Arthropoda</taxon>
        <taxon>Hexapoda</taxon>
        <taxon>Insecta</taxon>
        <taxon>Pterygota</taxon>
        <taxon>Neoptera</taxon>
        <taxon>Endopterygota</taxon>
        <taxon>Coleoptera</taxon>
        <taxon>Polyphaga</taxon>
        <taxon>Elateriformia</taxon>
        <taxon>Elateroidea</taxon>
        <taxon>Lampyridae</taxon>
        <taxon>Lampyrinae</taxon>
        <taxon>Pyrocoelia</taxon>
    </lineage>
</organism>
<feature type="compositionally biased region" description="Basic and acidic residues" evidence="5">
    <location>
        <begin position="1645"/>
        <end position="1661"/>
    </location>
</feature>
<feature type="compositionally biased region" description="Basic and acidic residues" evidence="5">
    <location>
        <begin position="2002"/>
        <end position="2011"/>
    </location>
</feature>
<dbReference type="InterPro" id="IPR028938">
    <property type="entry name" value="Rsf1-like"/>
</dbReference>
<feature type="compositionally biased region" description="Polar residues" evidence="5">
    <location>
        <begin position="1337"/>
        <end position="1356"/>
    </location>
</feature>
<feature type="region of interest" description="Disordered" evidence="5">
    <location>
        <begin position="1747"/>
        <end position="2093"/>
    </location>
</feature>
<feature type="compositionally biased region" description="Basic and acidic residues" evidence="5">
    <location>
        <begin position="1037"/>
        <end position="1072"/>
    </location>
</feature>
<feature type="compositionally biased region" description="Basic residues" evidence="5">
    <location>
        <begin position="2262"/>
        <end position="2272"/>
    </location>
</feature>
<feature type="compositionally biased region" description="Basic and acidic residues" evidence="5">
    <location>
        <begin position="1747"/>
        <end position="1756"/>
    </location>
</feature>
<dbReference type="InterPro" id="IPR019787">
    <property type="entry name" value="Znf_PHD-finger"/>
</dbReference>
<feature type="compositionally biased region" description="Acidic residues" evidence="5">
    <location>
        <begin position="2012"/>
        <end position="2024"/>
    </location>
</feature>
<feature type="region of interest" description="Disordered" evidence="5">
    <location>
        <begin position="404"/>
        <end position="436"/>
    </location>
</feature>
<feature type="region of interest" description="Disordered" evidence="5">
    <location>
        <begin position="1644"/>
        <end position="1694"/>
    </location>
</feature>
<feature type="compositionally biased region" description="Basic and acidic residues" evidence="5">
    <location>
        <begin position="1133"/>
        <end position="1154"/>
    </location>
</feature>
<feature type="region of interest" description="Disordered" evidence="5">
    <location>
        <begin position="945"/>
        <end position="1104"/>
    </location>
</feature>
<feature type="domain" description="PHD-type" evidence="6">
    <location>
        <begin position="1551"/>
        <end position="1601"/>
    </location>
</feature>
<dbReference type="GO" id="GO:0042393">
    <property type="term" value="F:histone binding"/>
    <property type="evidence" value="ECO:0007669"/>
    <property type="project" value="TreeGrafter"/>
</dbReference>
<feature type="compositionally biased region" description="Basic and acidic residues" evidence="5">
    <location>
        <begin position="1509"/>
        <end position="1520"/>
    </location>
</feature>
<dbReference type="InterPro" id="IPR001965">
    <property type="entry name" value="Znf_PHD"/>
</dbReference>
<feature type="region of interest" description="Disordered" evidence="5">
    <location>
        <begin position="1133"/>
        <end position="1159"/>
    </location>
</feature>
<feature type="compositionally biased region" description="Basic and acidic residues" evidence="5">
    <location>
        <begin position="1472"/>
        <end position="1483"/>
    </location>
</feature>
<dbReference type="GO" id="GO:0045892">
    <property type="term" value="P:negative regulation of DNA-templated transcription"/>
    <property type="evidence" value="ECO:0007669"/>
    <property type="project" value="TreeGrafter"/>
</dbReference>
<feature type="compositionally biased region" description="Polar residues" evidence="5">
    <location>
        <begin position="2340"/>
        <end position="2356"/>
    </location>
</feature>
<feature type="compositionally biased region" description="Basic residues" evidence="5">
    <location>
        <begin position="1927"/>
        <end position="1940"/>
    </location>
</feature>
<dbReference type="Pfam" id="PF00628">
    <property type="entry name" value="PHD"/>
    <property type="match status" value="1"/>
</dbReference>
<feature type="region of interest" description="Disordered" evidence="5">
    <location>
        <begin position="2293"/>
        <end position="2555"/>
    </location>
</feature>
<feature type="compositionally biased region" description="Pro residues" evidence="5">
    <location>
        <begin position="2108"/>
        <end position="2119"/>
    </location>
</feature>
<feature type="compositionally biased region" description="Polar residues" evidence="5">
    <location>
        <begin position="2474"/>
        <end position="2483"/>
    </location>
</feature>
<feature type="compositionally biased region" description="Basic and acidic residues" evidence="5">
    <location>
        <begin position="1007"/>
        <end position="1030"/>
    </location>
</feature>
<gene>
    <name evidence="7" type="ORF">RI129_001835</name>
</gene>
<feature type="region of interest" description="Disordered" evidence="5">
    <location>
        <begin position="480"/>
        <end position="525"/>
    </location>
</feature>
<dbReference type="InterPro" id="IPR013083">
    <property type="entry name" value="Znf_RING/FYVE/PHD"/>
</dbReference>
<feature type="compositionally biased region" description="Acidic residues" evidence="5">
    <location>
        <begin position="1450"/>
        <end position="1460"/>
    </location>
</feature>
<feature type="region of interest" description="Disordered" evidence="5">
    <location>
        <begin position="694"/>
        <end position="720"/>
    </location>
</feature>
<feature type="compositionally biased region" description="Basic and acidic residues" evidence="5">
    <location>
        <begin position="1079"/>
        <end position="1104"/>
    </location>
</feature>
<feature type="region of interest" description="Disordered" evidence="5">
    <location>
        <begin position="2180"/>
        <end position="2274"/>
    </location>
</feature>
<dbReference type="PANTHER" id="PTHR14296:SF16">
    <property type="entry name" value="REMODELING AND SPACING FACTOR 1"/>
    <property type="match status" value="1"/>
</dbReference>
<keyword evidence="3" id="KW-0862">Zinc</keyword>
<feature type="compositionally biased region" description="Basic and acidic residues" evidence="5">
    <location>
        <begin position="2180"/>
        <end position="2194"/>
    </location>
</feature>